<dbReference type="InterPro" id="IPR032672">
    <property type="entry name" value="TmcA/NAT10/Kre33"/>
</dbReference>
<dbReference type="AlphaFoldDB" id="A0A317CPL3"/>
<sequence>MNTKHRSIVALRGHRNTSLDRCHTILEGHSPKLISHIKYNNTQNIPYSKASTELGQENTIVIFDATEQLDANALGVISGTIIGGGLLILLLPPSGYDHPNPVFIKRLYRILKHHNIPILDATDPKIASRLPNVDSPLQQKKTLEIVLSNEQSDAVDAIIKVAKGHRKRPLVLTADRGRGKSTALGIAAKRLTESGLERIIVCAPAKAMVQPLLQHAEASGVTYCAPDLLDREHPKADLVLIDEAGAIPVPLLVRLLKHYPRIVFSTTLKGYEGNGKGFAIRFQKQLHAITPNWRALQLDAPIRWGANDPLEALINDLLLLNAEPVTREIPGSFEQDQIHYQLLAPQSIADNEALLRQLFGLLIIAHYQTRPSDLAQLLDSPDLSIHLLTYMNDIVAAAIVSKEGGFTSELSQQIYNGERRPKGNLVPQILTFQLGMPQAASLTTDRVMRIAVHPDYQRNHVGSRLLEQVRQHSSADYLSSSFGLHADLLYFWRESNYHIAYLGLRREASSGYHSAVMLHPLTPEGELLLQESQVAFKRHFSAQLADSLKFYEPDLVLAILNSGLPTIEKPCSAQAFRDITRFADGVCGYDLVMSALVRWLPDALADDSGRLCGNESQLLVLRVLQHHDWAYCCKSLNLSGRQHALKRMQQAVAKLLKPVSSLEQ</sequence>
<dbReference type="Pfam" id="PF05127">
    <property type="entry name" value="NAT10_TcmA_helicase"/>
    <property type="match status" value="1"/>
</dbReference>
<dbReference type="InterPro" id="IPR027417">
    <property type="entry name" value="P-loop_NTPase"/>
</dbReference>
<dbReference type="SUPFAM" id="SSF52540">
    <property type="entry name" value="P-loop containing nucleoside triphosphate hydrolases"/>
    <property type="match status" value="1"/>
</dbReference>
<dbReference type="CDD" id="cd04301">
    <property type="entry name" value="NAT_SF"/>
    <property type="match status" value="1"/>
</dbReference>
<comment type="catalytic activity">
    <reaction evidence="9">
        <text>cytidine(34) in elongator tRNA(Met) + acetyl-CoA + ATP + H2O = N(4)-acetylcytidine(34) in elongator tRNA(Met) + ADP + phosphate + CoA + H(+)</text>
        <dbReference type="Rhea" id="RHEA:43788"/>
        <dbReference type="Rhea" id="RHEA-COMP:10693"/>
        <dbReference type="Rhea" id="RHEA-COMP:10694"/>
        <dbReference type="ChEBI" id="CHEBI:15377"/>
        <dbReference type="ChEBI" id="CHEBI:15378"/>
        <dbReference type="ChEBI" id="CHEBI:30616"/>
        <dbReference type="ChEBI" id="CHEBI:43474"/>
        <dbReference type="ChEBI" id="CHEBI:57287"/>
        <dbReference type="ChEBI" id="CHEBI:57288"/>
        <dbReference type="ChEBI" id="CHEBI:74900"/>
        <dbReference type="ChEBI" id="CHEBI:82748"/>
        <dbReference type="ChEBI" id="CHEBI:456216"/>
        <dbReference type="EC" id="2.3.1.193"/>
    </reaction>
</comment>
<dbReference type="GO" id="GO:0000049">
    <property type="term" value="F:tRNA binding"/>
    <property type="evidence" value="ECO:0007669"/>
    <property type="project" value="UniProtKB-UniRule"/>
</dbReference>
<dbReference type="InterPro" id="IPR038321">
    <property type="entry name" value="TmcA_C_sf"/>
</dbReference>
<accession>A0A317CPL3</accession>
<dbReference type="GO" id="GO:0002101">
    <property type="term" value="P:tRNA wobble cytosine modification"/>
    <property type="evidence" value="ECO:0007669"/>
    <property type="project" value="UniProtKB-UniRule"/>
</dbReference>
<evidence type="ECO:0000256" key="4">
    <source>
        <dbReference type="ARBA" id="ARBA00022694"/>
    </source>
</evidence>
<organism evidence="11 12">
    <name type="scientific">Leucothrix pacifica</name>
    <dbReference type="NCBI Taxonomy" id="1247513"/>
    <lineage>
        <taxon>Bacteria</taxon>
        <taxon>Pseudomonadati</taxon>
        <taxon>Pseudomonadota</taxon>
        <taxon>Gammaproteobacteria</taxon>
        <taxon>Thiotrichales</taxon>
        <taxon>Thiotrichaceae</taxon>
        <taxon>Leucothrix</taxon>
    </lineage>
</organism>
<dbReference type="OrthoDB" id="5578851at2"/>
<dbReference type="PANTHER" id="PTHR10925:SF5">
    <property type="entry name" value="RNA CYTIDINE ACETYLTRANSFERASE"/>
    <property type="match status" value="1"/>
</dbReference>
<evidence type="ECO:0000259" key="10">
    <source>
        <dbReference type="PROSITE" id="PS51186"/>
    </source>
</evidence>
<comment type="caution">
    <text evidence="9">Lacks conserved residue(s) required for the propagation of feature annotation.</text>
</comment>
<dbReference type="InterPro" id="IPR024914">
    <property type="entry name" value="tRNA_acetyltr_TmcA"/>
</dbReference>
<dbReference type="Pfam" id="PF08351">
    <property type="entry name" value="TmcA_N"/>
    <property type="match status" value="1"/>
</dbReference>
<dbReference type="GO" id="GO:1990883">
    <property type="term" value="F:18S rRNA cytidine N-acetyltransferase activity"/>
    <property type="evidence" value="ECO:0007669"/>
    <property type="project" value="TreeGrafter"/>
</dbReference>
<dbReference type="HAMAP" id="MF_01886">
    <property type="entry name" value="tRNA_acetyltr_TmcA"/>
    <property type="match status" value="1"/>
</dbReference>
<evidence type="ECO:0000256" key="8">
    <source>
        <dbReference type="ARBA" id="ARBA00023315"/>
    </source>
</evidence>
<keyword evidence="12" id="KW-1185">Reference proteome</keyword>
<evidence type="ECO:0000256" key="2">
    <source>
        <dbReference type="ARBA" id="ARBA00022555"/>
    </source>
</evidence>
<dbReference type="PROSITE" id="PS51186">
    <property type="entry name" value="GNAT"/>
    <property type="match status" value="1"/>
</dbReference>
<dbReference type="GO" id="GO:0005524">
    <property type="term" value="F:ATP binding"/>
    <property type="evidence" value="ECO:0007669"/>
    <property type="project" value="UniProtKB-UniRule"/>
</dbReference>
<feature type="binding site" evidence="9">
    <location>
        <position position="151"/>
    </location>
    <ligand>
        <name>ATP</name>
        <dbReference type="ChEBI" id="CHEBI:30616"/>
    </ligand>
</feature>
<dbReference type="GO" id="GO:0005737">
    <property type="term" value="C:cytoplasm"/>
    <property type="evidence" value="ECO:0007669"/>
    <property type="project" value="UniProtKB-SubCell"/>
</dbReference>
<keyword evidence="8 9" id="KW-0012">Acyltransferase</keyword>
<protein>
    <recommendedName>
        <fullName evidence="9">tRNA(Met) cytidine acetyltransferase TmcA</fullName>
        <ecNumber evidence="9">2.3.1.193</ecNumber>
    </recommendedName>
</protein>
<gene>
    <name evidence="9" type="primary">tmcA</name>
    <name evidence="11" type="ORF">DKW60_03245</name>
</gene>
<dbReference type="EMBL" id="QGKM01000005">
    <property type="protein sequence ID" value="PWR00168.1"/>
    <property type="molecule type" value="Genomic_DNA"/>
</dbReference>
<keyword evidence="3 9" id="KW-0808">Transferase</keyword>
<dbReference type="SUPFAM" id="SSF55729">
    <property type="entry name" value="Acyl-CoA N-acyltransferases (Nat)"/>
    <property type="match status" value="1"/>
</dbReference>
<dbReference type="InterPro" id="IPR007807">
    <property type="entry name" value="TcmA/NAT10_helicase"/>
</dbReference>
<name>A0A317CPL3_9GAMM</name>
<keyword evidence="6 9" id="KW-0067">ATP-binding</keyword>
<dbReference type="Gene3D" id="1.20.120.890">
    <property type="entry name" value="tRNA(Met) cytidine acetyltransferase, tail domain"/>
    <property type="match status" value="1"/>
</dbReference>
<dbReference type="GO" id="GO:1904812">
    <property type="term" value="P:rRNA acetylation involved in maturation of SSU-rRNA"/>
    <property type="evidence" value="ECO:0007669"/>
    <property type="project" value="TreeGrafter"/>
</dbReference>
<evidence type="ECO:0000256" key="7">
    <source>
        <dbReference type="ARBA" id="ARBA00022884"/>
    </source>
</evidence>
<keyword evidence="5 9" id="KW-0547">Nucleotide-binding</keyword>
<feature type="domain" description="N-acetyltransferase" evidence="10">
    <location>
        <begin position="338"/>
        <end position="522"/>
    </location>
</feature>
<dbReference type="Gene3D" id="3.40.50.300">
    <property type="entry name" value="P-loop containing nucleotide triphosphate hydrolases"/>
    <property type="match status" value="1"/>
</dbReference>
<evidence type="ECO:0000256" key="9">
    <source>
        <dbReference type="HAMAP-Rule" id="MF_01886"/>
    </source>
</evidence>
<comment type="function">
    <text evidence="9">Catalyzes the formation of N(4)-acetylcytidine (ac(4)C) at the wobble position of tRNA(Met), by using acetyl-CoA as an acetyl donor and ATP (or GTP).</text>
</comment>
<evidence type="ECO:0000313" key="12">
    <source>
        <dbReference type="Proteomes" id="UP000245539"/>
    </source>
</evidence>
<evidence type="ECO:0000313" key="11">
    <source>
        <dbReference type="EMBL" id="PWR00168.1"/>
    </source>
</evidence>
<dbReference type="InterPro" id="IPR000182">
    <property type="entry name" value="GNAT_dom"/>
</dbReference>
<dbReference type="InterPro" id="IPR016181">
    <property type="entry name" value="Acyl_CoA_acyltransferase"/>
</dbReference>
<keyword evidence="1 9" id="KW-0963">Cytoplasm</keyword>
<feature type="binding site" evidence="9">
    <location>
        <position position="303"/>
    </location>
    <ligand>
        <name>ATP</name>
        <dbReference type="ChEBI" id="CHEBI:30616"/>
    </ligand>
</feature>
<comment type="subcellular location">
    <subcellularLocation>
        <location evidence="9">Cytoplasm</location>
    </subcellularLocation>
</comment>
<proteinExistence type="inferred from homology"/>
<dbReference type="RefSeq" id="WP_109836223.1">
    <property type="nucleotide sequence ID" value="NZ_QGKM01000005.1"/>
</dbReference>
<keyword evidence="4 9" id="KW-0819">tRNA processing</keyword>
<reference evidence="11 12" key="1">
    <citation type="submission" date="2018-05" db="EMBL/GenBank/DDBJ databases">
        <title>Leucothrix arctica sp. nov., isolated from Arctic seawater.</title>
        <authorList>
            <person name="Choi A."/>
            <person name="Baek K."/>
        </authorList>
    </citation>
    <scope>NUCLEOTIDE SEQUENCE [LARGE SCALE GENOMIC DNA]</scope>
    <source>
        <strain evidence="11 12">JCM 18388</strain>
    </source>
</reference>
<keyword evidence="7 9" id="KW-0694">RNA-binding</keyword>
<dbReference type="Gene3D" id="3.40.50.11040">
    <property type="match status" value="1"/>
</dbReference>
<dbReference type="EC" id="2.3.1.193" evidence="9"/>
<dbReference type="Pfam" id="PF13718">
    <property type="entry name" value="GNAT_acetyltr_2"/>
    <property type="match status" value="1"/>
</dbReference>
<evidence type="ECO:0000256" key="3">
    <source>
        <dbReference type="ARBA" id="ARBA00022679"/>
    </source>
</evidence>
<dbReference type="GO" id="GO:0051391">
    <property type="term" value="P:tRNA acetylation"/>
    <property type="evidence" value="ECO:0007669"/>
    <property type="project" value="UniProtKB-UniRule"/>
</dbReference>
<dbReference type="SMART" id="SM00382">
    <property type="entry name" value="AAA"/>
    <property type="match status" value="1"/>
</dbReference>
<dbReference type="InterPro" id="IPR003593">
    <property type="entry name" value="AAA+_ATPase"/>
</dbReference>
<evidence type="ECO:0000256" key="1">
    <source>
        <dbReference type="ARBA" id="ARBA00022490"/>
    </source>
</evidence>
<dbReference type="InterPro" id="IPR013562">
    <property type="entry name" value="TmcA/NAT10_N"/>
</dbReference>
<dbReference type="GO" id="GO:0051392">
    <property type="term" value="F:tRNA cytidine N4-acetyltransferase activity"/>
    <property type="evidence" value="ECO:0007669"/>
    <property type="project" value="UniProtKB-UniRule"/>
</dbReference>
<feature type="binding site" evidence="9">
    <location>
        <begin position="450"/>
        <end position="452"/>
    </location>
    <ligand>
        <name>acetyl-CoA</name>
        <dbReference type="ChEBI" id="CHEBI:57288"/>
    </ligand>
</feature>
<keyword evidence="2 9" id="KW-0820">tRNA-binding</keyword>
<dbReference type="PANTHER" id="PTHR10925">
    <property type="entry name" value="N-ACETYLTRANSFERASE 10"/>
    <property type="match status" value="1"/>
</dbReference>
<comment type="similarity">
    <text evidence="9">Belongs to the TmcA family.</text>
</comment>
<evidence type="ECO:0000256" key="6">
    <source>
        <dbReference type="ARBA" id="ARBA00022840"/>
    </source>
</evidence>
<evidence type="ECO:0000256" key="5">
    <source>
        <dbReference type="ARBA" id="ARBA00022741"/>
    </source>
</evidence>
<comment type="caution">
    <text evidence="11">The sequence shown here is derived from an EMBL/GenBank/DDBJ whole genome shotgun (WGS) entry which is preliminary data.</text>
</comment>
<dbReference type="Gene3D" id="3.40.630.30">
    <property type="match status" value="1"/>
</dbReference>
<dbReference type="Proteomes" id="UP000245539">
    <property type="component" value="Unassembled WGS sequence"/>
</dbReference>